<dbReference type="RefSeq" id="WP_323250723.1">
    <property type="nucleotide sequence ID" value="NZ_JAYFUL010000027.1"/>
</dbReference>
<evidence type="ECO:0000259" key="1">
    <source>
        <dbReference type="Pfam" id="PF03358"/>
    </source>
</evidence>
<dbReference type="EMBL" id="JAYFUL010000027">
    <property type="protein sequence ID" value="MEA5259214.1"/>
    <property type="molecule type" value="Genomic_DNA"/>
</dbReference>
<evidence type="ECO:0000313" key="2">
    <source>
        <dbReference type="EMBL" id="MEA5259214.1"/>
    </source>
</evidence>
<dbReference type="EC" id="1.-.-.-" evidence="2"/>
<name>A0ABU5QQW1_9BACT</name>
<dbReference type="Pfam" id="PF03358">
    <property type="entry name" value="FMN_red"/>
    <property type="match status" value="1"/>
</dbReference>
<dbReference type="Gene3D" id="3.40.50.360">
    <property type="match status" value="1"/>
</dbReference>
<evidence type="ECO:0000313" key="3">
    <source>
        <dbReference type="Proteomes" id="UP001304671"/>
    </source>
</evidence>
<comment type="caution">
    <text evidence="2">The sequence shown here is derived from an EMBL/GenBank/DDBJ whole genome shotgun (WGS) entry which is preliminary data.</text>
</comment>
<protein>
    <submittedName>
        <fullName evidence="2">NADPH-dependent FMN reductase</fullName>
        <ecNumber evidence="2">1.-.-.-</ecNumber>
    </submittedName>
</protein>
<keyword evidence="2" id="KW-0560">Oxidoreductase</keyword>
<dbReference type="GO" id="GO:0016491">
    <property type="term" value="F:oxidoreductase activity"/>
    <property type="evidence" value="ECO:0007669"/>
    <property type="project" value="UniProtKB-KW"/>
</dbReference>
<sequence length="182" mass="20037">MKIRKRILGISGSTRVNSSNHKLLHAIATIFTDQIELSIFDGIEKIPHFNPDIKDAHIDNQVTIFRELISQADGVIICTPEYAHGIPGTLKNAIDWTVGSGEFSGKPTLLITASTEGTSGHQALLEVLKVIEAKNIDQLQLLVQYIRSKINQDGEIIDKDTLSAITRLGQQLIVTIDEANEE</sequence>
<accession>A0ABU5QQW1</accession>
<dbReference type="InterPro" id="IPR029039">
    <property type="entry name" value="Flavoprotein-like_sf"/>
</dbReference>
<gene>
    <name evidence="2" type="ORF">VB264_15565</name>
</gene>
<dbReference type="SUPFAM" id="SSF52218">
    <property type="entry name" value="Flavoproteins"/>
    <property type="match status" value="1"/>
</dbReference>
<dbReference type="InterPro" id="IPR050712">
    <property type="entry name" value="NAD(P)H-dep_reductase"/>
</dbReference>
<feature type="domain" description="NADPH-dependent FMN reductase-like" evidence="1">
    <location>
        <begin position="6"/>
        <end position="143"/>
    </location>
</feature>
<reference evidence="2 3" key="1">
    <citation type="submission" date="2023-12" db="EMBL/GenBank/DDBJ databases">
        <title>Novel species of the genus Arcicella isolated from rivers.</title>
        <authorList>
            <person name="Lu H."/>
        </authorList>
    </citation>
    <scope>NUCLEOTIDE SEQUENCE [LARGE SCALE GENOMIC DNA]</scope>
    <source>
        <strain evidence="2 3">LMG 21963</strain>
    </source>
</reference>
<dbReference type="PANTHER" id="PTHR30543:SF21">
    <property type="entry name" value="NAD(P)H-DEPENDENT FMN REDUCTASE LOT6"/>
    <property type="match status" value="1"/>
</dbReference>
<dbReference type="Proteomes" id="UP001304671">
    <property type="component" value="Unassembled WGS sequence"/>
</dbReference>
<keyword evidence="3" id="KW-1185">Reference proteome</keyword>
<dbReference type="PANTHER" id="PTHR30543">
    <property type="entry name" value="CHROMATE REDUCTASE"/>
    <property type="match status" value="1"/>
</dbReference>
<proteinExistence type="predicted"/>
<organism evidence="2 3">
    <name type="scientific">Arcicella aquatica</name>
    <dbReference type="NCBI Taxonomy" id="217141"/>
    <lineage>
        <taxon>Bacteria</taxon>
        <taxon>Pseudomonadati</taxon>
        <taxon>Bacteroidota</taxon>
        <taxon>Cytophagia</taxon>
        <taxon>Cytophagales</taxon>
        <taxon>Flectobacillaceae</taxon>
        <taxon>Arcicella</taxon>
    </lineage>
</organism>
<dbReference type="InterPro" id="IPR005025">
    <property type="entry name" value="FMN_Rdtase-like_dom"/>
</dbReference>